<evidence type="ECO:0000313" key="3">
    <source>
        <dbReference type="Proteomes" id="UP000282184"/>
    </source>
</evidence>
<dbReference type="Proteomes" id="UP000282184">
    <property type="component" value="Unassembled WGS sequence"/>
</dbReference>
<evidence type="ECO:0008006" key="4">
    <source>
        <dbReference type="Google" id="ProtNLM"/>
    </source>
</evidence>
<protein>
    <recommendedName>
        <fullName evidence="4">Outer membrane protein beta-barrel domain-containing protein</fullName>
    </recommendedName>
</protein>
<name>A0A431TZF3_9BACT</name>
<dbReference type="OrthoDB" id="877350at2"/>
<proteinExistence type="predicted"/>
<dbReference type="RefSeq" id="WP_126694754.1">
    <property type="nucleotide sequence ID" value="NZ_RXOF01000012.1"/>
</dbReference>
<gene>
    <name evidence="2" type="ORF">EJV47_18960</name>
</gene>
<accession>A0A431TZF3</accession>
<organism evidence="2 3">
    <name type="scientific">Hymenobacter gummosus</name>
    <dbReference type="NCBI Taxonomy" id="1776032"/>
    <lineage>
        <taxon>Bacteria</taxon>
        <taxon>Pseudomonadati</taxon>
        <taxon>Bacteroidota</taxon>
        <taxon>Cytophagia</taxon>
        <taxon>Cytophagales</taxon>
        <taxon>Hymenobacteraceae</taxon>
        <taxon>Hymenobacter</taxon>
    </lineage>
</organism>
<dbReference type="EMBL" id="RXOF01000012">
    <property type="protein sequence ID" value="RTQ47502.1"/>
    <property type="molecule type" value="Genomic_DNA"/>
</dbReference>
<evidence type="ECO:0000256" key="1">
    <source>
        <dbReference type="SAM" id="SignalP"/>
    </source>
</evidence>
<keyword evidence="3" id="KW-1185">Reference proteome</keyword>
<evidence type="ECO:0000313" key="2">
    <source>
        <dbReference type="EMBL" id="RTQ47502.1"/>
    </source>
</evidence>
<keyword evidence="1" id="KW-0732">Signal</keyword>
<feature type="chain" id="PRO_5019105639" description="Outer membrane protein beta-barrel domain-containing protein" evidence="1">
    <location>
        <begin position="22"/>
        <end position="247"/>
    </location>
</feature>
<dbReference type="PROSITE" id="PS51257">
    <property type="entry name" value="PROKAR_LIPOPROTEIN"/>
    <property type="match status" value="1"/>
</dbReference>
<feature type="signal peptide" evidence="1">
    <location>
        <begin position="1"/>
        <end position="21"/>
    </location>
</feature>
<sequence>MLKYLLALSALSLACSPAATAQRGARCVPYSALYTTMLLANGHYWHCSSPDTVERPFEPSRWGFFFGLAGAQTRHGYFGGAELEGTYRLSPAAQTGLVANVLVPQRIVSNLGVRDAAKPMLGLYTLSSRTRLFVLDNSRLRLSLLGGVGAGVATLADRAQQVADRGQEADCGCEPSTHAKTLATSVGLVAQAGSSLTYKLRSDLWLTANAYYQQWAGATRFGRQADLSPWMLSLGVTMPDHWKPAAR</sequence>
<dbReference type="AlphaFoldDB" id="A0A431TZF3"/>
<comment type="caution">
    <text evidence="2">The sequence shown here is derived from an EMBL/GenBank/DDBJ whole genome shotgun (WGS) entry which is preliminary data.</text>
</comment>
<reference evidence="2 3" key="1">
    <citation type="submission" date="2018-12" db="EMBL/GenBank/DDBJ databases">
        <title>Hymenobacter gummosus sp. nov., isolated from a spring.</title>
        <authorList>
            <person name="Nie L."/>
        </authorList>
    </citation>
    <scope>NUCLEOTIDE SEQUENCE [LARGE SCALE GENOMIC DNA]</scope>
    <source>
        <strain evidence="2 3">KCTC 52166</strain>
    </source>
</reference>